<feature type="compositionally biased region" description="Basic and acidic residues" evidence="9">
    <location>
        <begin position="639"/>
        <end position="669"/>
    </location>
</feature>
<keyword evidence="6 10" id="KW-0472">Membrane</keyword>
<dbReference type="InterPro" id="IPR004089">
    <property type="entry name" value="MCPsignal_dom"/>
</dbReference>
<comment type="subcellular location">
    <subcellularLocation>
        <location evidence="1">Cell membrane</location>
        <topology evidence="1">Multi-pass membrane protein</topology>
    </subcellularLocation>
</comment>
<feature type="region of interest" description="Disordered" evidence="9">
    <location>
        <begin position="639"/>
        <end position="735"/>
    </location>
</feature>
<evidence type="ECO:0000256" key="3">
    <source>
        <dbReference type="ARBA" id="ARBA00022481"/>
    </source>
</evidence>
<dbReference type="CDD" id="cd18773">
    <property type="entry name" value="PDC1_HK_sensor"/>
    <property type="match status" value="1"/>
</dbReference>
<sequence length="735" mass="81690">MRKLQSLRIKIPFFVMVLVTVMTIILVTLIIDIGAIGIRNSSIFGFQSTTKAYTRIINVWLNQAIVISDSISSGFVDIRNHLAINTPDTRIIAENVMKNIVANNTVVYSLILFNAQGYPILDSANGVFLNSNYDIRTIDSELWGKVMSGQTTMYYTAVPYPLEDNKWLIPICSPVRNSLGNIIGAVGVLVDWHSFIDKELEMVKFGNTGHPFIVDRDRMVIADPISSHVRSKILQEADYIKYARENESGIFEFKSPFNGNDSIAIFDREPISDWSVVMSVESSELFGNIYSMVRYAIIGTIAILILASIFIFIYIGKITKILSALAKDLTKLSQGDLNWDVPPFLLSRKDEFGMIAKAINNFLWVLNEKVRIVYYSANTVKSSAEEVAQGNVDLSDRTESQASGLEETASSMEQIASTIKSSADHTVEGNNMMINSRNAIEEAGRIIEETTQNIEAVYESSSKISAITKIIESIAFQTNILALNAAVEAARAGEQGRGFAVVASEVRNLAQNTQASVKDITALVSDAEEKTATATETARESKEIFQNLKQQIEETAKIMQDLSSTAVEQQSGVDQVNIAIAQMDMATQQNAALVEESTAASETLFSQAKELLNAMEFFKLREDSDSENNIVIEKKVEEKKEDKNIDNNNEEEKLNDLKDDKEKEEEKTFTPKPRPSTEIKSPLKTTVKTPIKNPVKSPLKKSYEETKPVPSVSKDSEFGSTFNNPKDDTEGFESF</sequence>
<accession>A0ABY2TRW4</accession>
<gene>
    <name evidence="13" type="ORF">EZH24_07915</name>
</gene>
<dbReference type="InterPro" id="IPR004090">
    <property type="entry name" value="Chemotax_Me-accpt_rcpt"/>
</dbReference>
<protein>
    <submittedName>
        <fullName evidence="13">Methyl-accepting chemotaxis protein</fullName>
    </submittedName>
</protein>
<dbReference type="CDD" id="cd06225">
    <property type="entry name" value="HAMP"/>
    <property type="match status" value="1"/>
</dbReference>
<dbReference type="InterPro" id="IPR033479">
    <property type="entry name" value="dCache_1"/>
</dbReference>
<dbReference type="Gene3D" id="3.30.450.20">
    <property type="entry name" value="PAS domain"/>
    <property type="match status" value="1"/>
</dbReference>
<dbReference type="PANTHER" id="PTHR43531">
    <property type="entry name" value="PROTEIN ICFG"/>
    <property type="match status" value="1"/>
</dbReference>
<dbReference type="Pfam" id="PF02743">
    <property type="entry name" value="dCache_1"/>
    <property type="match status" value="1"/>
</dbReference>
<dbReference type="CDD" id="cd11386">
    <property type="entry name" value="MCP_signal"/>
    <property type="match status" value="1"/>
</dbReference>
<evidence type="ECO:0000256" key="1">
    <source>
        <dbReference type="ARBA" id="ARBA00004651"/>
    </source>
</evidence>
<dbReference type="InterPro" id="IPR051310">
    <property type="entry name" value="MCP_chemotaxis"/>
</dbReference>
<keyword evidence="2" id="KW-1003">Cell membrane</keyword>
<dbReference type="Proteomes" id="UP000310168">
    <property type="component" value="Unassembled WGS sequence"/>
</dbReference>
<dbReference type="Gene3D" id="1.10.287.950">
    <property type="entry name" value="Methyl-accepting chemotaxis protein"/>
    <property type="match status" value="1"/>
</dbReference>
<reference evidence="13 14" key="1">
    <citation type="journal article" date="2019" name="Anaerobe">
        <title>Brachyspira catarrhinii sp. nov., an anaerobic intestinal spirochaete isolated from vervet monkeys may have been misidentified as Brachyspira aalborgi in previous studies.</title>
        <authorList>
            <person name="Phillips N.D."/>
            <person name="La T."/>
            <person name="Hampson D.J."/>
        </authorList>
    </citation>
    <scope>NUCLEOTIDE SEQUENCE [LARGE SCALE GENOMIC DNA]</scope>
    <source>
        <strain evidence="13 14">Z12</strain>
    </source>
</reference>
<evidence type="ECO:0000256" key="7">
    <source>
        <dbReference type="ARBA" id="ARBA00029447"/>
    </source>
</evidence>
<keyword evidence="5 10" id="KW-1133">Transmembrane helix</keyword>
<feature type="domain" description="Methyl-accepting transducer" evidence="11">
    <location>
        <begin position="376"/>
        <end position="605"/>
    </location>
</feature>
<feature type="transmembrane region" description="Helical" evidence="10">
    <location>
        <begin position="292"/>
        <end position="315"/>
    </location>
</feature>
<feature type="domain" description="HAMP" evidence="12">
    <location>
        <begin position="316"/>
        <end position="371"/>
    </location>
</feature>
<dbReference type="RefSeq" id="WP_137998577.1">
    <property type="nucleotide sequence ID" value="NZ_SJDU01000200.1"/>
</dbReference>
<evidence type="ECO:0000256" key="9">
    <source>
        <dbReference type="SAM" id="MobiDB-lite"/>
    </source>
</evidence>
<dbReference type="PROSITE" id="PS50885">
    <property type="entry name" value="HAMP"/>
    <property type="match status" value="1"/>
</dbReference>
<name>A0ABY2TRW4_9SPIR</name>
<dbReference type="PANTHER" id="PTHR43531:SF14">
    <property type="entry name" value="METHYL-ACCEPTING CHEMOTAXIS PROTEIN I-RELATED"/>
    <property type="match status" value="1"/>
</dbReference>
<evidence type="ECO:0000256" key="10">
    <source>
        <dbReference type="SAM" id="Phobius"/>
    </source>
</evidence>
<evidence type="ECO:0000313" key="13">
    <source>
        <dbReference type="EMBL" id="TKZ34414.1"/>
    </source>
</evidence>
<dbReference type="PRINTS" id="PR00260">
    <property type="entry name" value="CHEMTRNSDUCR"/>
</dbReference>
<evidence type="ECO:0000259" key="12">
    <source>
        <dbReference type="PROSITE" id="PS50885"/>
    </source>
</evidence>
<comment type="similarity">
    <text evidence="7">Belongs to the methyl-accepting chemotaxis (MCP) protein family.</text>
</comment>
<evidence type="ECO:0000313" key="14">
    <source>
        <dbReference type="Proteomes" id="UP000310168"/>
    </source>
</evidence>
<evidence type="ECO:0000256" key="4">
    <source>
        <dbReference type="ARBA" id="ARBA00022692"/>
    </source>
</evidence>
<comment type="caution">
    <text evidence="13">The sequence shown here is derived from an EMBL/GenBank/DDBJ whole genome shotgun (WGS) entry which is preliminary data.</text>
</comment>
<keyword evidence="8" id="KW-0807">Transducer</keyword>
<evidence type="ECO:0000259" key="11">
    <source>
        <dbReference type="PROSITE" id="PS50111"/>
    </source>
</evidence>
<dbReference type="SMART" id="SM00283">
    <property type="entry name" value="MA"/>
    <property type="match status" value="1"/>
</dbReference>
<dbReference type="InterPro" id="IPR003660">
    <property type="entry name" value="HAMP_dom"/>
</dbReference>
<dbReference type="PROSITE" id="PS50111">
    <property type="entry name" value="CHEMOTAXIS_TRANSDUC_2"/>
    <property type="match status" value="1"/>
</dbReference>
<dbReference type="Pfam" id="PF00015">
    <property type="entry name" value="MCPsignal"/>
    <property type="match status" value="1"/>
</dbReference>
<evidence type="ECO:0000256" key="2">
    <source>
        <dbReference type="ARBA" id="ARBA00022475"/>
    </source>
</evidence>
<evidence type="ECO:0000256" key="5">
    <source>
        <dbReference type="ARBA" id="ARBA00022989"/>
    </source>
</evidence>
<keyword evidence="14" id="KW-1185">Reference proteome</keyword>
<dbReference type="CDD" id="cd12912">
    <property type="entry name" value="PDC2_MCP_like"/>
    <property type="match status" value="1"/>
</dbReference>
<dbReference type="EMBL" id="SJDU01000200">
    <property type="protein sequence ID" value="TKZ34414.1"/>
    <property type="molecule type" value="Genomic_DNA"/>
</dbReference>
<evidence type="ECO:0000256" key="8">
    <source>
        <dbReference type="PROSITE-ProRule" id="PRU00284"/>
    </source>
</evidence>
<evidence type="ECO:0000256" key="6">
    <source>
        <dbReference type="ARBA" id="ARBA00023136"/>
    </source>
</evidence>
<proteinExistence type="inferred from homology"/>
<keyword evidence="4 10" id="KW-0812">Transmembrane</keyword>
<keyword evidence="3" id="KW-0488">Methylation</keyword>
<feature type="transmembrane region" description="Helical" evidence="10">
    <location>
        <begin position="12"/>
        <end position="38"/>
    </location>
</feature>
<organism evidence="13 14">
    <name type="scientific">Brachyspira catarrhinii</name>
    <dbReference type="NCBI Taxonomy" id="2528966"/>
    <lineage>
        <taxon>Bacteria</taxon>
        <taxon>Pseudomonadati</taxon>
        <taxon>Spirochaetota</taxon>
        <taxon>Spirochaetia</taxon>
        <taxon>Brachyspirales</taxon>
        <taxon>Brachyspiraceae</taxon>
        <taxon>Brachyspira</taxon>
    </lineage>
</organism>
<dbReference type="SUPFAM" id="SSF58104">
    <property type="entry name" value="Methyl-accepting chemotaxis protein (MCP) signaling domain"/>
    <property type="match status" value="1"/>
</dbReference>